<dbReference type="AlphaFoldDB" id="A0A852UY90"/>
<proteinExistence type="predicted"/>
<comment type="caution">
    <text evidence="1">The sequence shown here is derived from an EMBL/GenBank/DDBJ whole genome shotgun (WGS) entry which is preliminary data.</text>
</comment>
<sequence length="97" mass="10277">MAGVDIHFQVLDQCRTTAKTLAGKFEELGGQYPAKAADSSAFGRLTDSSGLATALDTVEKTLDDQLGRVAKKLRLVERALDQVQDNVRGANRAGGGD</sequence>
<dbReference type="EMBL" id="JACCCO010000002">
    <property type="protein sequence ID" value="NYF42402.1"/>
    <property type="molecule type" value="Genomic_DNA"/>
</dbReference>
<gene>
    <name evidence="1" type="ORF">HDA43_004603</name>
</gene>
<reference evidence="1 2" key="1">
    <citation type="submission" date="2020-07" db="EMBL/GenBank/DDBJ databases">
        <title>Sequencing the genomes of 1000 actinobacteria strains.</title>
        <authorList>
            <person name="Klenk H.-P."/>
        </authorList>
    </citation>
    <scope>NUCLEOTIDE SEQUENCE [LARGE SCALE GENOMIC DNA]</scope>
    <source>
        <strain evidence="1 2">DSM 45763</strain>
    </source>
</reference>
<protein>
    <submittedName>
        <fullName evidence="1">Uncharacterized protein</fullName>
    </submittedName>
</protein>
<evidence type="ECO:0000313" key="2">
    <source>
        <dbReference type="Proteomes" id="UP000576393"/>
    </source>
</evidence>
<keyword evidence="2" id="KW-1185">Reference proteome</keyword>
<evidence type="ECO:0000313" key="1">
    <source>
        <dbReference type="EMBL" id="NYF42402.1"/>
    </source>
</evidence>
<accession>A0A852UY90</accession>
<dbReference type="RefSeq" id="WP_179824975.1">
    <property type="nucleotide sequence ID" value="NZ_JACCCO010000002.1"/>
</dbReference>
<organism evidence="1 2">
    <name type="scientific">Streptosporangium sandarakinum</name>
    <dbReference type="NCBI Taxonomy" id="1260955"/>
    <lineage>
        <taxon>Bacteria</taxon>
        <taxon>Bacillati</taxon>
        <taxon>Actinomycetota</taxon>
        <taxon>Actinomycetes</taxon>
        <taxon>Streptosporangiales</taxon>
        <taxon>Streptosporangiaceae</taxon>
        <taxon>Streptosporangium</taxon>
    </lineage>
</organism>
<name>A0A852UY90_9ACTN</name>
<dbReference type="Proteomes" id="UP000576393">
    <property type="component" value="Unassembled WGS sequence"/>
</dbReference>